<sequence length="358" mass="38536">MKIKFLLSLVMVTAGIEAAACDLNSAAPVTATLPGLTDGRDVRTVLLENNVQLDLTDAPGVLQIRGAGSLLVLAELSRWPTPSGSIGSIRAEPVVLDSDYDGIADAVYAIDINGRLWSVAFTASGFSLPELVADFSDTALTFRQPLRLVQTLIPGDGGRNTKHNLLLVVGSDAVAGDTLFAVRHYASRIAPITMVDLIQRQDISADELRYGIDEHLWQRIQRASGWYLSLNASITMAPKVYAGVVYLTSAEVSAVRADCSLADSAEMTVHALHLHHAGAVYANRQWQIPALAQAELSLHQNAEGQLEIILENAEAQDRIISELVAISEECADCVSPLSADQFPRLLELATYQTEEGAH</sequence>
<reference evidence="2" key="1">
    <citation type="submission" date="2019-04" db="EMBL/GenBank/DDBJ databases">
        <authorList>
            <person name="Brambilla D."/>
        </authorList>
    </citation>
    <scope>NUCLEOTIDE SEQUENCE</scope>
    <source>
        <strain evidence="2">BAL1</strain>
    </source>
</reference>
<evidence type="ECO:0000313" key="2">
    <source>
        <dbReference type="EMBL" id="VHO02584.1"/>
    </source>
</evidence>
<dbReference type="EMBL" id="CAAJGR010000072">
    <property type="protein sequence ID" value="VHO02584.1"/>
    <property type="molecule type" value="Genomic_DNA"/>
</dbReference>
<evidence type="ECO:0000256" key="1">
    <source>
        <dbReference type="SAM" id="SignalP"/>
    </source>
</evidence>
<gene>
    <name evidence="2" type="ORF">BAL341_926</name>
</gene>
<name>A0A486XJ89_9GAMM</name>
<organism evidence="2">
    <name type="scientific">Rheinheimera sp. BAL341</name>
    <dbReference type="NCBI Taxonomy" id="1708203"/>
    <lineage>
        <taxon>Bacteria</taxon>
        <taxon>Pseudomonadati</taxon>
        <taxon>Pseudomonadota</taxon>
        <taxon>Gammaproteobacteria</taxon>
        <taxon>Chromatiales</taxon>
        <taxon>Chromatiaceae</taxon>
        <taxon>Rheinheimera</taxon>
    </lineage>
</organism>
<keyword evidence="1" id="KW-0732">Signal</keyword>
<accession>A0A486XJ89</accession>
<feature type="chain" id="PRO_5019865814" evidence="1">
    <location>
        <begin position="20"/>
        <end position="358"/>
    </location>
</feature>
<protein>
    <submittedName>
        <fullName evidence="2">Uncharacterized protein</fullName>
    </submittedName>
</protein>
<feature type="signal peptide" evidence="1">
    <location>
        <begin position="1"/>
        <end position="19"/>
    </location>
</feature>
<proteinExistence type="predicted"/>
<dbReference type="AlphaFoldDB" id="A0A486XJ89"/>